<organism evidence="1 2">
    <name type="scientific">Capsicum baccatum</name>
    <name type="common">Peruvian pepper</name>
    <dbReference type="NCBI Taxonomy" id="33114"/>
    <lineage>
        <taxon>Eukaryota</taxon>
        <taxon>Viridiplantae</taxon>
        <taxon>Streptophyta</taxon>
        <taxon>Embryophyta</taxon>
        <taxon>Tracheophyta</taxon>
        <taxon>Spermatophyta</taxon>
        <taxon>Magnoliopsida</taxon>
        <taxon>eudicotyledons</taxon>
        <taxon>Gunneridae</taxon>
        <taxon>Pentapetalae</taxon>
        <taxon>asterids</taxon>
        <taxon>lamiids</taxon>
        <taxon>Solanales</taxon>
        <taxon>Solanaceae</taxon>
        <taxon>Solanoideae</taxon>
        <taxon>Capsiceae</taxon>
        <taxon>Capsicum</taxon>
    </lineage>
</organism>
<reference evidence="2" key="2">
    <citation type="journal article" date="2017" name="J. Anim. Genet.">
        <title>Multiple reference genome sequences of hot pepper reveal the massive evolution of plant disease resistance genes by retroduplication.</title>
        <authorList>
            <person name="Kim S."/>
            <person name="Park J."/>
            <person name="Yeom S.-I."/>
            <person name="Kim Y.-M."/>
            <person name="Seo E."/>
            <person name="Kim K.-T."/>
            <person name="Kim M.-S."/>
            <person name="Lee J.M."/>
            <person name="Cheong K."/>
            <person name="Shin H.-S."/>
            <person name="Kim S.-B."/>
            <person name="Han K."/>
            <person name="Lee J."/>
            <person name="Park M."/>
            <person name="Lee H.-A."/>
            <person name="Lee H.-Y."/>
            <person name="Lee Y."/>
            <person name="Oh S."/>
            <person name="Lee J.H."/>
            <person name="Choi E."/>
            <person name="Choi E."/>
            <person name="Lee S.E."/>
            <person name="Jeon J."/>
            <person name="Kim H."/>
            <person name="Choi G."/>
            <person name="Song H."/>
            <person name="Lee J."/>
            <person name="Lee S.-C."/>
            <person name="Kwon J.-K."/>
            <person name="Lee H.-Y."/>
            <person name="Koo N."/>
            <person name="Hong Y."/>
            <person name="Kim R.W."/>
            <person name="Kang W.-H."/>
            <person name="Huh J.H."/>
            <person name="Kang B.-C."/>
            <person name="Yang T.-J."/>
            <person name="Lee Y.-H."/>
            <person name="Bennetzen J.L."/>
            <person name="Choi D."/>
        </authorList>
    </citation>
    <scope>NUCLEOTIDE SEQUENCE [LARGE SCALE GENOMIC DNA]</scope>
    <source>
        <strain evidence="2">cv. PBC81</strain>
    </source>
</reference>
<dbReference type="OrthoDB" id="1291327at2759"/>
<dbReference type="Proteomes" id="UP000224567">
    <property type="component" value="Unassembled WGS sequence"/>
</dbReference>
<dbReference type="AlphaFoldDB" id="A0A2G2X0D7"/>
<evidence type="ECO:0000313" key="2">
    <source>
        <dbReference type="Proteomes" id="UP000224567"/>
    </source>
</evidence>
<reference evidence="1 2" key="1">
    <citation type="journal article" date="2017" name="Genome Biol.">
        <title>New reference genome sequences of hot pepper reveal the massive evolution of plant disease-resistance genes by retroduplication.</title>
        <authorList>
            <person name="Kim S."/>
            <person name="Park J."/>
            <person name="Yeom S.I."/>
            <person name="Kim Y.M."/>
            <person name="Seo E."/>
            <person name="Kim K.T."/>
            <person name="Kim M.S."/>
            <person name="Lee J.M."/>
            <person name="Cheong K."/>
            <person name="Shin H.S."/>
            <person name="Kim S.B."/>
            <person name="Han K."/>
            <person name="Lee J."/>
            <person name="Park M."/>
            <person name="Lee H.A."/>
            <person name="Lee H.Y."/>
            <person name="Lee Y."/>
            <person name="Oh S."/>
            <person name="Lee J.H."/>
            <person name="Choi E."/>
            <person name="Choi E."/>
            <person name="Lee S.E."/>
            <person name="Jeon J."/>
            <person name="Kim H."/>
            <person name="Choi G."/>
            <person name="Song H."/>
            <person name="Lee J."/>
            <person name="Lee S.C."/>
            <person name="Kwon J.K."/>
            <person name="Lee H.Y."/>
            <person name="Koo N."/>
            <person name="Hong Y."/>
            <person name="Kim R.W."/>
            <person name="Kang W.H."/>
            <person name="Huh J.H."/>
            <person name="Kang B.C."/>
            <person name="Yang T.J."/>
            <person name="Lee Y.H."/>
            <person name="Bennetzen J.L."/>
            <person name="Choi D."/>
        </authorList>
    </citation>
    <scope>NUCLEOTIDE SEQUENCE [LARGE SCALE GENOMIC DNA]</scope>
    <source>
        <strain evidence="2">cv. PBC81</strain>
    </source>
</reference>
<comment type="caution">
    <text evidence="1">The sequence shown here is derived from an EMBL/GenBank/DDBJ whole genome shotgun (WGS) entry which is preliminary data.</text>
</comment>
<keyword evidence="2" id="KW-1185">Reference proteome</keyword>
<protein>
    <submittedName>
        <fullName evidence="1">Uncharacterized protein</fullName>
    </submittedName>
</protein>
<dbReference type="EMBL" id="MLFT02000004">
    <property type="protein sequence ID" value="PHT50889.1"/>
    <property type="molecule type" value="Genomic_DNA"/>
</dbReference>
<accession>A0A2G2X0D7</accession>
<name>A0A2G2X0D7_CAPBA</name>
<sequence length="240" mass="27543">MKNVKQKTRIIFPPVQSKPDSLVEEEAVTSKKGFDAFRDEKQCADREPEQNVDDCGLEKFGQYFSPDVVQNLNKMSDDTNQQNEDKDADLQRMNYAGAETLAQRLSPNVVQNLGEKLNGTKKKSKYEPHSSYKYSTVDCNFMEIITSVMKVYSVDNSNLNAGGQKYHLNEYINEFRHYAVVLTEIKKLAEIIPLCLQACNFYEKKGIDFYNHPRYKDKDSSDLFDVLFEEGFPQQPSGSL</sequence>
<evidence type="ECO:0000313" key="1">
    <source>
        <dbReference type="EMBL" id="PHT50889.1"/>
    </source>
</evidence>
<gene>
    <name evidence="1" type="ORF">CQW23_10636</name>
</gene>
<proteinExistence type="predicted"/>